<organism evidence="1 2">
    <name type="scientific">Parascaris univalens</name>
    <name type="common">Nematode worm</name>
    <dbReference type="NCBI Taxonomy" id="6257"/>
    <lineage>
        <taxon>Eukaryota</taxon>
        <taxon>Metazoa</taxon>
        <taxon>Ecdysozoa</taxon>
        <taxon>Nematoda</taxon>
        <taxon>Chromadorea</taxon>
        <taxon>Rhabditida</taxon>
        <taxon>Spirurina</taxon>
        <taxon>Ascaridomorpha</taxon>
        <taxon>Ascaridoidea</taxon>
        <taxon>Ascarididae</taxon>
        <taxon>Parascaris</taxon>
    </lineage>
</organism>
<protein>
    <submittedName>
        <fullName evidence="2">Serine/threonine-protein kinase RIO3</fullName>
    </submittedName>
</protein>
<dbReference type="WBParaSite" id="PgR030_g063_t09">
    <property type="protein sequence ID" value="PgR030_g063_t09"/>
    <property type="gene ID" value="PgR030_g063"/>
</dbReference>
<evidence type="ECO:0000313" key="1">
    <source>
        <dbReference type="Proteomes" id="UP000887569"/>
    </source>
</evidence>
<sequence length="112" mass="12625">MDAATRMILYKWINSGELFDRVEGVIATGKESPSSVACLGREGVHEFAQNVSSWRAMSGTDSSQEARNDDVIDWVWWKGGPEIEEYRVGGSREQSRCFPTSPRGYVAYVQRM</sequence>
<reference evidence="2" key="1">
    <citation type="submission" date="2022-11" db="UniProtKB">
        <authorList>
            <consortium name="WormBaseParasite"/>
        </authorList>
    </citation>
    <scope>IDENTIFICATION</scope>
</reference>
<dbReference type="AlphaFoldDB" id="A0A915B8I8"/>
<accession>A0A915B8I8</accession>
<proteinExistence type="predicted"/>
<dbReference type="Proteomes" id="UP000887569">
    <property type="component" value="Unplaced"/>
</dbReference>
<keyword evidence="1" id="KW-1185">Reference proteome</keyword>
<evidence type="ECO:0000313" key="2">
    <source>
        <dbReference type="WBParaSite" id="PgR030_g063_t09"/>
    </source>
</evidence>
<name>A0A915B8I8_PARUN</name>